<gene>
    <name evidence="2" type="ordered locus">Sfum_2417</name>
</gene>
<protein>
    <recommendedName>
        <fullName evidence="1">ABC-type transport auxiliary lipoprotein component domain-containing protein</fullName>
    </recommendedName>
</protein>
<dbReference type="eggNOG" id="COG3009">
    <property type="taxonomic scope" value="Bacteria"/>
</dbReference>
<evidence type="ECO:0000313" key="3">
    <source>
        <dbReference type="Proteomes" id="UP000001784"/>
    </source>
</evidence>
<dbReference type="PROSITE" id="PS51257">
    <property type="entry name" value="PROKAR_LIPOPROTEIN"/>
    <property type="match status" value="1"/>
</dbReference>
<organism evidence="2 3">
    <name type="scientific">Syntrophobacter fumaroxidans (strain DSM 10017 / MPOB)</name>
    <dbReference type="NCBI Taxonomy" id="335543"/>
    <lineage>
        <taxon>Bacteria</taxon>
        <taxon>Pseudomonadati</taxon>
        <taxon>Thermodesulfobacteriota</taxon>
        <taxon>Syntrophobacteria</taxon>
        <taxon>Syntrophobacterales</taxon>
        <taxon>Syntrophobacteraceae</taxon>
        <taxon>Syntrophobacter</taxon>
    </lineage>
</organism>
<proteinExistence type="predicted"/>
<name>A0LKZ6_SYNFM</name>
<dbReference type="Pfam" id="PF03886">
    <property type="entry name" value="ABC_trans_aux"/>
    <property type="match status" value="1"/>
</dbReference>
<evidence type="ECO:0000313" key="2">
    <source>
        <dbReference type="EMBL" id="ABK18098.1"/>
    </source>
</evidence>
<feature type="domain" description="ABC-type transport auxiliary lipoprotein component" evidence="1">
    <location>
        <begin position="33"/>
        <end position="196"/>
    </location>
</feature>
<accession>A0LKZ6</accession>
<dbReference type="FunCoup" id="A0LKZ6">
    <property type="interactions" value="3"/>
</dbReference>
<dbReference type="SUPFAM" id="SSF159594">
    <property type="entry name" value="XCC0632-like"/>
    <property type="match status" value="1"/>
</dbReference>
<dbReference type="EMBL" id="CP000478">
    <property type="protein sequence ID" value="ABK18098.1"/>
    <property type="molecule type" value="Genomic_DNA"/>
</dbReference>
<dbReference type="STRING" id="335543.Sfum_2417"/>
<sequence precursor="true">MRGCGAYRRTLAVFGLFVFLLAGCAHTPQSRFYLLQSRVPPGMSGAVSPGADGAVFGIGPVKFPEYLDRPQIVTRTGLNEIQLAEYHRWAEPLKDNFARVLTENLAALLPANGVVAFPWPGSARVRYQVMVEVTRFDGIAGREARLDAQWTIVDVAANTTVTTKKTGIARPVASPGHESLVAAQNEALGEFGAEIADALKSLPE</sequence>
<dbReference type="Proteomes" id="UP000001784">
    <property type="component" value="Chromosome"/>
</dbReference>
<dbReference type="KEGG" id="sfu:Sfum_2417"/>
<keyword evidence="3" id="KW-1185">Reference proteome</keyword>
<dbReference type="InParanoid" id="A0LKZ6"/>
<dbReference type="Gene3D" id="3.40.50.10610">
    <property type="entry name" value="ABC-type transport auxiliary lipoprotein component"/>
    <property type="match status" value="1"/>
</dbReference>
<reference evidence="2 3" key="1">
    <citation type="submission" date="2006-10" db="EMBL/GenBank/DDBJ databases">
        <title>Complete sequence of Syntrophobacter fumaroxidans MPOB.</title>
        <authorList>
            <consortium name="US DOE Joint Genome Institute"/>
            <person name="Copeland A."/>
            <person name="Lucas S."/>
            <person name="Lapidus A."/>
            <person name="Barry K."/>
            <person name="Detter J.C."/>
            <person name="Glavina del Rio T."/>
            <person name="Hammon N."/>
            <person name="Israni S."/>
            <person name="Pitluck S."/>
            <person name="Goltsman E.G."/>
            <person name="Martinez M."/>
            <person name="Schmutz J."/>
            <person name="Larimer F."/>
            <person name="Land M."/>
            <person name="Hauser L."/>
            <person name="Kyrpides N."/>
            <person name="Kim E."/>
            <person name="Boone D.R."/>
            <person name="Brockman F."/>
            <person name="Culley D."/>
            <person name="Ferry J."/>
            <person name="Gunsalus R."/>
            <person name="McInerney M.J."/>
            <person name="Morrison M."/>
            <person name="Plugge C."/>
            <person name="Rohlin L."/>
            <person name="Scholten J."/>
            <person name="Sieber J."/>
            <person name="Stams A.J.M."/>
            <person name="Worm P."/>
            <person name="Henstra A.M."/>
            <person name="Richardson P."/>
        </authorList>
    </citation>
    <scope>NUCLEOTIDE SEQUENCE [LARGE SCALE GENOMIC DNA]</scope>
    <source>
        <strain evidence="3">DSM 10017 / MPOB</strain>
    </source>
</reference>
<dbReference type="AlphaFoldDB" id="A0LKZ6"/>
<dbReference type="HOGENOM" id="CLU_096001_2_1_7"/>
<dbReference type="InterPro" id="IPR005586">
    <property type="entry name" value="ABC_trans_aux"/>
</dbReference>
<evidence type="ECO:0000259" key="1">
    <source>
        <dbReference type="Pfam" id="PF03886"/>
    </source>
</evidence>
<dbReference type="RefSeq" id="WP_011699266.1">
    <property type="nucleotide sequence ID" value="NC_008554.1"/>
</dbReference>
<dbReference type="OrthoDB" id="5372878at2"/>